<dbReference type="SUPFAM" id="SSF47090">
    <property type="entry name" value="PGBD-like"/>
    <property type="match status" value="1"/>
</dbReference>
<keyword evidence="8" id="KW-0732">Signal</keyword>
<proteinExistence type="inferred from homology"/>
<evidence type="ECO:0000256" key="5">
    <source>
        <dbReference type="ARBA" id="ARBA00022984"/>
    </source>
</evidence>
<comment type="caution">
    <text evidence="10">The sequence shown here is derived from an EMBL/GenBank/DDBJ whole genome shotgun (WGS) entry which is preliminary data.</text>
</comment>
<dbReference type="GO" id="GO:0016740">
    <property type="term" value="F:transferase activity"/>
    <property type="evidence" value="ECO:0007669"/>
    <property type="project" value="UniProtKB-KW"/>
</dbReference>
<dbReference type="Pfam" id="PF03734">
    <property type="entry name" value="YkuD"/>
    <property type="match status" value="1"/>
</dbReference>
<keyword evidence="6 7" id="KW-0961">Cell wall biogenesis/degradation</keyword>
<dbReference type="InterPro" id="IPR038063">
    <property type="entry name" value="Transpep_catalytic_dom"/>
</dbReference>
<dbReference type="InterPro" id="IPR005490">
    <property type="entry name" value="LD_TPept_cat_dom"/>
</dbReference>
<evidence type="ECO:0000313" key="10">
    <source>
        <dbReference type="EMBL" id="TPG13701.1"/>
    </source>
</evidence>
<dbReference type="UniPathway" id="UPA00219"/>
<feature type="signal peptide" evidence="8">
    <location>
        <begin position="1"/>
        <end position="28"/>
    </location>
</feature>
<evidence type="ECO:0000256" key="1">
    <source>
        <dbReference type="ARBA" id="ARBA00004752"/>
    </source>
</evidence>
<feature type="domain" description="L,D-TPase catalytic" evidence="9">
    <location>
        <begin position="304"/>
        <end position="452"/>
    </location>
</feature>
<dbReference type="OrthoDB" id="9778545at2"/>
<evidence type="ECO:0000256" key="3">
    <source>
        <dbReference type="ARBA" id="ARBA00022679"/>
    </source>
</evidence>
<dbReference type="InterPro" id="IPR052905">
    <property type="entry name" value="LD-transpeptidase_YkuD-like"/>
</dbReference>
<comment type="pathway">
    <text evidence="1 7">Cell wall biogenesis; peptidoglycan biosynthesis.</text>
</comment>
<feature type="active site" description="Proton donor/acceptor" evidence="7">
    <location>
        <position position="411"/>
    </location>
</feature>
<dbReference type="Pfam" id="PF20142">
    <property type="entry name" value="Scaffold"/>
    <property type="match status" value="1"/>
</dbReference>
<dbReference type="RefSeq" id="WP_140869155.1">
    <property type="nucleotide sequence ID" value="NZ_RCZK01000003.1"/>
</dbReference>
<dbReference type="EMBL" id="RCZK01000003">
    <property type="protein sequence ID" value="TPG13701.1"/>
    <property type="molecule type" value="Genomic_DNA"/>
</dbReference>
<evidence type="ECO:0000256" key="4">
    <source>
        <dbReference type="ARBA" id="ARBA00022960"/>
    </source>
</evidence>
<keyword evidence="4 7" id="KW-0133">Cell shape</keyword>
<dbReference type="GO" id="GO:0008360">
    <property type="term" value="P:regulation of cell shape"/>
    <property type="evidence" value="ECO:0007669"/>
    <property type="project" value="UniProtKB-UniRule"/>
</dbReference>
<dbReference type="Pfam" id="PF01471">
    <property type="entry name" value="PG_binding_1"/>
    <property type="match status" value="1"/>
</dbReference>
<gene>
    <name evidence="10" type="ORF">EAH84_05870</name>
</gene>
<dbReference type="AlphaFoldDB" id="A0A502CPR4"/>
<dbReference type="GO" id="GO:0004180">
    <property type="term" value="F:carboxypeptidase activity"/>
    <property type="evidence" value="ECO:0007669"/>
    <property type="project" value="UniProtKB-ARBA"/>
</dbReference>
<name>A0A502CPR4_9SPHN</name>
<accession>A0A502CPR4</accession>
<dbReference type="PROSITE" id="PS52029">
    <property type="entry name" value="LD_TPASE"/>
    <property type="match status" value="1"/>
</dbReference>
<sequence length="524" mass="55302">MTITPRTIVAGAALAAALASLTASPALGAQSTPNAAVAPSPIDAAALKSAASESATQAFYQRNGWRPVWTTDAAQAFDAALADRAQHGLDKVEFLQNPDSQNKAVQEVARTGAALRYASALAKGVVDPSTLHDVYTIPRPGPDLIGGLTKAVAEGNLGAWFASLVPQDGDYAALSSAYRRYAEQSGGGTAAIADNGLIHIGDRDPRVPAIVQQLRGGGYYSTAGGSTGQGASAPATGGAASGNQYTARIATAMKQLQRDYGIRADGVVGPDTLTVLNLRPGDRARALAVAMERLRWLRRAPPATRIDVNTAAASLNYYRDGTLVDTRKVIVGQPGRETPSLLAPIYRLVANPTWTVPKSIEKAEMAHVGASYLKSHNMVRRGGYIVQLSGPTNALGLVKFDMKDDQAIYLHDTEAPSLFDRSQRQLSHGCVRVYDALGFAQMIAADEGVTEAWDKAHAGSDQSFVALPHEIPVRLLYHNVFVDAGGDIAFRTDPYGWNAPIAKALGFRDTSNARAHADAIDLGP</sequence>
<dbReference type="GO" id="GO:0009252">
    <property type="term" value="P:peptidoglycan biosynthetic process"/>
    <property type="evidence" value="ECO:0007669"/>
    <property type="project" value="UniProtKB-UniPathway"/>
</dbReference>
<dbReference type="InterPro" id="IPR045380">
    <property type="entry name" value="LD_TPept_scaffold_dom"/>
</dbReference>
<keyword evidence="3" id="KW-0808">Transferase</keyword>
<dbReference type="Gene3D" id="1.10.101.10">
    <property type="entry name" value="PGBD-like superfamily/PGBD"/>
    <property type="match status" value="1"/>
</dbReference>
<keyword evidence="11" id="KW-1185">Reference proteome</keyword>
<dbReference type="GO" id="GO:0071555">
    <property type="term" value="P:cell wall organization"/>
    <property type="evidence" value="ECO:0007669"/>
    <property type="project" value="UniProtKB-UniRule"/>
</dbReference>
<dbReference type="SUPFAM" id="SSF141523">
    <property type="entry name" value="L,D-transpeptidase catalytic domain-like"/>
    <property type="match status" value="1"/>
</dbReference>
<dbReference type="PANTHER" id="PTHR41533">
    <property type="entry name" value="L,D-TRANSPEPTIDASE HI_1667-RELATED"/>
    <property type="match status" value="1"/>
</dbReference>
<comment type="similarity">
    <text evidence="2">Belongs to the YkuD family.</text>
</comment>
<dbReference type="CDD" id="cd16913">
    <property type="entry name" value="YkuD_like"/>
    <property type="match status" value="1"/>
</dbReference>
<keyword evidence="5 7" id="KW-0573">Peptidoglycan synthesis</keyword>
<evidence type="ECO:0000256" key="8">
    <source>
        <dbReference type="SAM" id="SignalP"/>
    </source>
</evidence>
<evidence type="ECO:0000256" key="6">
    <source>
        <dbReference type="ARBA" id="ARBA00023316"/>
    </source>
</evidence>
<evidence type="ECO:0000256" key="7">
    <source>
        <dbReference type="PROSITE-ProRule" id="PRU01373"/>
    </source>
</evidence>
<dbReference type="Gene3D" id="2.40.440.10">
    <property type="entry name" value="L,D-transpeptidase catalytic domain-like"/>
    <property type="match status" value="1"/>
</dbReference>
<dbReference type="InterPro" id="IPR036365">
    <property type="entry name" value="PGBD-like_sf"/>
</dbReference>
<dbReference type="PANTHER" id="PTHR41533:SF1">
    <property type="entry name" value="L,D-TRANSPEPTIDASE YCBB-RELATED"/>
    <property type="match status" value="1"/>
</dbReference>
<dbReference type="InterPro" id="IPR036366">
    <property type="entry name" value="PGBDSf"/>
</dbReference>
<organism evidence="10 11">
    <name type="scientific">Sphingomonas oligophenolica</name>
    <dbReference type="NCBI Taxonomy" id="301154"/>
    <lineage>
        <taxon>Bacteria</taxon>
        <taxon>Pseudomonadati</taxon>
        <taxon>Pseudomonadota</taxon>
        <taxon>Alphaproteobacteria</taxon>
        <taxon>Sphingomonadales</taxon>
        <taxon>Sphingomonadaceae</taxon>
        <taxon>Sphingomonas</taxon>
    </lineage>
</organism>
<evidence type="ECO:0000259" key="9">
    <source>
        <dbReference type="PROSITE" id="PS52029"/>
    </source>
</evidence>
<reference evidence="10 11" key="1">
    <citation type="journal article" date="2019" name="Environ. Microbiol.">
        <title>Species interactions and distinct microbial communities in high Arctic permafrost affected cryosols are associated with the CH4 and CO2 gas fluxes.</title>
        <authorList>
            <person name="Altshuler I."/>
            <person name="Hamel J."/>
            <person name="Turney S."/>
            <person name="Magnuson E."/>
            <person name="Levesque R."/>
            <person name="Greer C."/>
            <person name="Whyte L.G."/>
        </authorList>
    </citation>
    <scope>NUCLEOTIDE SEQUENCE [LARGE SCALE GENOMIC DNA]</scope>
    <source>
        <strain evidence="10 11">S5.1</strain>
    </source>
</reference>
<evidence type="ECO:0000313" key="11">
    <source>
        <dbReference type="Proteomes" id="UP000318413"/>
    </source>
</evidence>
<evidence type="ECO:0000256" key="2">
    <source>
        <dbReference type="ARBA" id="ARBA00005992"/>
    </source>
</evidence>
<dbReference type="Proteomes" id="UP000318413">
    <property type="component" value="Unassembled WGS sequence"/>
</dbReference>
<feature type="chain" id="PRO_5021491726" evidence="8">
    <location>
        <begin position="29"/>
        <end position="524"/>
    </location>
</feature>
<dbReference type="InterPro" id="IPR002477">
    <property type="entry name" value="Peptidoglycan-bd-like"/>
</dbReference>
<feature type="active site" description="Nucleophile" evidence="7">
    <location>
        <position position="430"/>
    </location>
</feature>
<protein>
    <submittedName>
        <fullName evidence="10">Murein L,D-transpeptidase</fullName>
    </submittedName>
</protein>